<dbReference type="Proteomes" id="UP000216033">
    <property type="component" value="Unassembled WGS sequence"/>
</dbReference>
<proteinExistence type="predicted"/>
<evidence type="ECO:0000313" key="2">
    <source>
        <dbReference type="Proteomes" id="UP000216033"/>
    </source>
</evidence>
<dbReference type="OrthoDB" id="9809136at2"/>
<organism evidence="1 2">
    <name type="scientific">Acetobacter syzygii</name>
    <dbReference type="NCBI Taxonomy" id="146476"/>
    <lineage>
        <taxon>Bacteria</taxon>
        <taxon>Pseudomonadati</taxon>
        <taxon>Pseudomonadota</taxon>
        <taxon>Alphaproteobacteria</taxon>
        <taxon>Acetobacterales</taxon>
        <taxon>Acetobacteraceae</taxon>
        <taxon>Acetobacter</taxon>
    </lineage>
</organism>
<dbReference type="Gene3D" id="3.40.1530.20">
    <property type="entry name" value="Protein of unknown function (DUF1491)"/>
    <property type="match status" value="1"/>
</dbReference>
<dbReference type="InterPro" id="IPR009964">
    <property type="entry name" value="DUF1491"/>
</dbReference>
<evidence type="ECO:0000313" key="1">
    <source>
        <dbReference type="EMBL" id="PAL26666.1"/>
    </source>
</evidence>
<dbReference type="STRING" id="1231343.Absy_009_032"/>
<comment type="caution">
    <text evidence="1">The sequence shown here is derived from an EMBL/GenBank/DDBJ whole genome shotgun (WGS) entry which is preliminary data.</text>
</comment>
<accession>A0A270BR72</accession>
<protein>
    <recommendedName>
        <fullName evidence="3">DUF1491 family protein</fullName>
    </recommendedName>
</protein>
<sequence>MTSPPRLRTDLVARAILRQSGLDGRSAMLLRKGDPDAGGILVVLAGRHGEGTVLSQTRTAQGEAAWMRGTGPEPVPAEQIQTYIDRQLKYDPDLWVLEIETQDFSPPFEAILI</sequence>
<name>A0A270BR72_9PROT</name>
<evidence type="ECO:0008006" key="3">
    <source>
        <dbReference type="Google" id="ProtNLM"/>
    </source>
</evidence>
<gene>
    <name evidence="1" type="ORF">B9K05_06395</name>
</gene>
<dbReference type="EMBL" id="NDFP01000004">
    <property type="protein sequence ID" value="PAL26666.1"/>
    <property type="molecule type" value="Genomic_DNA"/>
</dbReference>
<dbReference type="RefSeq" id="WP_095351272.1">
    <property type="nucleotide sequence ID" value="NZ_JBDNUN010000003.1"/>
</dbReference>
<reference evidence="1 2" key="1">
    <citation type="submission" date="2017-04" db="EMBL/GenBank/DDBJ databases">
        <title>Kefir bacterial isolates.</title>
        <authorList>
            <person name="Kim Y."/>
            <person name="Blasche S."/>
            <person name="Patil K.R."/>
        </authorList>
    </citation>
    <scope>NUCLEOTIDE SEQUENCE [LARGE SCALE GENOMIC DNA]</scope>
    <source>
        <strain evidence="1 2">KR-2</strain>
    </source>
</reference>
<keyword evidence="2" id="KW-1185">Reference proteome</keyword>
<dbReference type="AlphaFoldDB" id="A0A270BR72"/>
<dbReference type="Pfam" id="PF07372">
    <property type="entry name" value="DUF1491"/>
    <property type="match status" value="1"/>
</dbReference>